<dbReference type="CDD" id="cd01650">
    <property type="entry name" value="RT_nLTR_like"/>
    <property type="match status" value="1"/>
</dbReference>
<dbReference type="InterPro" id="IPR043502">
    <property type="entry name" value="DNA/RNA_pol_sf"/>
</dbReference>
<dbReference type="PANTHER" id="PTHR33332">
    <property type="entry name" value="REVERSE TRANSCRIPTASE DOMAIN-CONTAINING PROTEIN"/>
    <property type="match status" value="1"/>
</dbReference>
<evidence type="ECO:0000313" key="2">
    <source>
        <dbReference type="EnsemblMetazoa" id="Aqu2.1.02596_001"/>
    </source>
</evidence>
<dbReference type="SUPFAM" id="SSF56672">
    <property type="entry name" value="DNA/RNA polymerases"/>
    <property type="match status" value="1"/>
</dbReference>
<dbReference type="Pfam" id="PF00078">
    <property type="entry name" value="RVT_1"/>
    <property type="match status" value="1"/>
</dbReference>
<evidence type="ECO:0000259" key="1">
    <source>
        <dbReference type="PROSITE" id="PS50878"/>
    </source>
</evidence>
<dbReference type="InParanoid" id="A0A1X7SKP2"/>
<feature type="domain" description="Reverse transcriptase" evidence="1">
    <location>
        <begin position="1"/>
        <end position="211"/>
    </location>
</feature>
<dbReference type="STRING" id="400682.A0A1X7SKP2"/>
<dbReference type="AlphaFoldDB" id="A0A1X7SKP2"/>
<protein>
    <recommendedName>
        <fullName evidence="1">Reverse transcriptase domain-containing protein</fullName>
    </recommendedName>
</protein>
<organism evidence="2">
    <name type="scientific">Amphimedon queenslandica</name>
    <name type="common">Sponge</name>
    <dbReference type="NCBI Taxonomy" id="400682"/>
    <lineage>
        <taxon>Eukaryota</taxon>
        <taxon>Metazoa</taxon>
        <taxon>Porifera</taxon>
        <taxon>Demospongiae</taxon>
        <taxon>Heteroscleromorpha</taxon>
        <taxon>Haplosclerida</taxon>
        <taxon>Niphatidae</taxon>
        <taxon>Amphimedon</taxon>
    </lineage>
</organism>
<dbReference type="eggNOG" id="KOG1075">
    <property type="taxonomic scope" value="Eukaryota"/>
</dbReference>
<dbReference type="OrthoDB" id="1737613at2759"/>
<accession>A0A1X7SKP2</accession>
<dbReference type="EnsemblMetazoa" id="Aqu2.1.02596_001">
    <property type="protein sequence ID" value="Aqu2.1.02596_001"/>
    <property type="gene ID" value="Aqu2.1.02596"/>
</dbReference>
<reference evidence="2" key="1">
    <citation type="submission" date="2017-05" db="UniProtKB">
        <authorList>
            <consortium name="EnsemblMetazoa"/>
        </authorList>
    </citation>
    <scope>IDENTIFICATION</scope>
</reference>
<sequence>MSKILESIVFDKVISYIRPKLSVCQFGFLKHRSCLLQLLSSYSTVFEAVENKTPVDTVFFDFQKAFDSVPHQELLLKLWLIGITGPLWEWFREYLTGRSHCTTINSVSSDYLPVLSGVPQGSVLGPLLFLIYINDIPEKISSDVSLFADDMKFLRTIYSHYDQVSLQSDIDSLIEWCNEWKLNLNVNKCYHMSFSILHNMEEGLKYQVDSVSLNKVNTCRDLGIIVTNNLSWSKHYHFICGKAYRALHFIRRNISASSSMSVKRSLYISLVRSHLSYCSQLWSPAYIKDIRMLETVQRRAT</sequence>
<dbReference type="PROSITE" id="PS50878">
    <property type="entry name" value="RT_POL"/>
    <property type="match status" value="1"/>
</dbReference>
<name>A0A1X7SKP2_AMPQE</name>
<dbReference type="InterPro" id="IPR000477">
    <property type="entry name" value="RT_dom"/>
</dbReference>
<proteinExistence type="predicted"/>